<sequence length="276" mass="31647">MAIDDYPELGDIVPEDSEIEASGPGVMGWIKKLYLQSRGVDLGTFSSDLLSGAFREQSYQWEPMTRMYMGEVVQLIHHFMTRALRTICRDDDIAEKIWSAIYVPVLEWYKNGRDQAVLLMDIERTQSPFTLNAMFNKEVQAARGERMRDMLKTKAWLAPKYQEEDRAVVNLDDALSATTTKTNEEYLHQEIHDKLKAYYQLAVDRFVDNVFRQAVGYDLLFGPQGPLSVFTQGWVIDLDADTLSQIVGEKEITKARRQALKKRSIDLKAALDILKP</sequence>
<dbReference type="OrthoDB" id="415706at2759"/>
<evidence type="ECO:0000259" key="1">
    <source>
        <dbReference type="PROSITE" id="PS51388"/>
    </source>
</evidence>
<organism evidence="2 3">
    <name type="scientific">Sporothrix brasiliensis 5110</name>
    <dbReference type="NCBI Taxonomy" id="1398154"/>
    <lineage>
        <taxon>Eukaryota</taxon>
        <taxon>Fungi</taxon>
        <taxon>Dikarya</taxon>
        <taxon>Ascomycota</taxon>
        <taxon>Pezizomycotina</taxon>
        <taxon>Sordariomycetes</taxon>
        <taxon>Sordariomycetidae</taxon>
        <taxon>Ophiostomatales</taxon>
        <taxon>Ophiostomataceae</taxon>
        <taxon>Sporothrix</taxon>
    </lineage>
</organism>
<dbReference type="InterPro" id="IPR020850">
    <property type="entry name" value="GED_dom"/>
</dbReference>
<dbReference type="AlphaFoldDB" id="A0A0C2IHF1"/>
<reference evidence="2 3" key="1">
    <citation type="journal article" date="2014" name="BMC Genomics">
        <title>Comparative genomics of the major fungal agents of human and animal Sporotrichosis: Sporothrix schenckii and Sporothrix brasiliensis.</title>
        <authorList>
            <person name="Teixeira M.M."/>
            <person name="de Almeida L.G."/>
            <person name="Kubitschek-Barreira P."/>
            <person name="Alves F.L."/>
            <person name="Kioshima E.S."/>
            <person name="Abadio A.K."/>
            <person name="Fernandes L."/>
            <person name="Derengowski L.S."/>
            <person name="Ferreira K.S."/>
            <person name="Souza R.C."/>
            <person name="Ruiz J.C."/>
            <person name="de Andrade N.C."/>
            <person name="Paes H.C."/>
            <person name="Nicola A.M."/>
            <person name="Albuquerque P."/>
            <person name="Gerber A.L."/>
            <person name="Martins V.P."/>
            <person name="Peconick L.D."/>
            <person name="Neto A.V."/>
            <person name="Chaucanez C.B."/>
            <person name="Silva P.A."/>
            <person name="Cunha O.L."/>
            <person name="de Oliveira F.F."/>
            <person name="dos Santos T.C."/>
            <person name="Barros A.L."/>
            <person name="Soares M.A."/>
            <person name="de Oliveira L.M."/>
            <person name="Marini M.M."/>
            <person name="Villalobos-Duno H."/>
            <person name="Cunha M.M."/>
            <person name="de Hoog S."/>
            <person name="da Silveira J.F."/>
            <person name="Henrissat B."/>
            <person name="Nino-Vega G.A."/>
            <person name="Cisalpino P.S."/>
            <person name="Mora-Montes H.M."/>
            <person name="Almeida S.R."/>
            <person name="Stajich J.E."/>
            <person name="Lopes-Bezerra L.M."/>
            <person name="Vasconcelos A.T."/>
            <person name="Felipe M.S."/>
        </authorList>
    </citation>
    <scope>NUCLEOTIDE SEQUENCE [LARGE SCALE GENOMIC DNA]</scope>
    <source>
        <strain evidence="2 3">5110</strain>
    </source>
</reference>
<dbReference type="Proteomes" id="UP000031575">
    <property type="component" value="Unassembled WGS sequence"/>
</dbReference>
<gene>
    <name evidence="2" type="ORF">SPBR_08635</name>
</gene>
<dbReference type="PROSITE" id="PS51388">
    <property type="entry name" value="GED"/>
    <property type="match status" value="1"/>
</dbReference>
<dbReference type="VEuPathDB" id="FungiDB:SPBR_08635"/>
<proteinExistence type="predicted"/>
<evidence type="ECO:0000313" key="2">
    <source>
        <dbReference type="EMBL" id="KIH86445.1"/>
    </source>
</evidence>
<dbReference type="GeneID" id="63681794"/>
<comment type="caution">
    <text evidence="2">The sequence shown here is derived from an EMBL/GenBank/DDBJ whole genome shotgun (WGS) entry which is preliminary data.</text>
</comment>
<evidence type="ECO:0000313" key="3">
    <source>
        <dbReference type="Proteomes" id="UP000031575"/>
    </source>
</evidence>
<feature type="domain" description="GED" evidence="1">
    <location>
        <begin position="188"/>
        <end position="276"/>
    </location>
</feature>
<dbReference type="RefSeq" id="XP_040614455.1">
    <property type="nucleotide sequence ID" value="XM_040766873.1"/>
</dbReference>
<name>A0A0C2IHF1_9PEZI</name>
<keyword evidence="3" id="KW-1185">Reference proteome</keyword>
<dbReference type="HOGENOM" id="CLU_008964_2_0_1"/>
<dbReference type="EMBL" id="AWTV01000011">
    <property type="protein sequence ID" value="KIH86445.1"/>
    <property type="molecule type" value="Genomic_DNA"/>
</dbReference>
<accession>A0A0C2IHF1</accession>
<protein>
    <recommendedName>
        <fullName evidence="1">GED domain-containing protein</fullName>
    </recommendedName>
</protein>